<keyword evidence="3 4" id="KW-0597">Phosphoprotein</keyword>
<evidence type="ECO:0000313" key="8">
    <source>
        <dbReference type="EMBL" id="ABK99044.1"/>
    </source>
</evidence>
<feature type="domain" description="Histidine kinase" evidence="5">
    <location>
        <begin position="335"/>
        <end position="546"/>
    </location>
</feature>
<name>A1ANX4_PELPD</name>
<dbReference type="InterPro" id="IPR035965">
    <property type="entry name" value="PAS-like_dom_sf"/>
</dbReference>
<comment type="catalytic activity">
    <reaction evidence="1">
        <text>ATP + protein L-histidine = ADP + protein N-phospho-L-histidine.</text>
        <dbReference type="EC" id="2.7.13.3"/>
    </reaction>
</comment>
<dbReference type="SUPFAM" id="SSF55781">
    <property type="entry name" value="GAF domain-like"/>
    <property type="match status" value="1"/>
</dbReference>
<dbReference type="Pfam" id="PF00072">
    <property type="entry name" value="Response_reg"/>
    <property type="match status" value="1"/>
</dbReference>
<dbReference type="SMART" id="SM00448">
    <property type="entry name" value="REC"/>
    <property type="match status" value="1"/>
</dbReference>
<dbReference type="InterPro" id="IPR004358">
    <property type="entry name" value="Sig_transdc_His_kin-like_C"/>
</dbReference>
<dbReference type="SUPFAM" id="SSF47384">
    <property type="entry name" value="Homodimeric domain of signal transducing histidine kinase"/>
    <property type="match status" value="1"/>
</dbReference>
<dbReference type="InterPro" id="IPR003594">
    <property type="entry name" value="HATPase_dom"/>
</dbReference>
<dbReference type="SMART" id="SM00091">
    <property type="entry name" value="PAS"/>
    <property type="match status" value="1"/>
</dbReference>
<proteinExistence type="predicted"/>
<dbReference type="Pfam" id="PF13426">
    <property type="entry name" value="PAS_9"/>
    <property type="match status" value="1"/>
</dbReference>
<evidence type="ECO:0000259" key="5">
    <source>
        <dbReference type="PROSITE" id="PS50109"/>
    </source>
</evidence>
<dbReference type="PANTHER" id="PTHR43065:SF42">
    <property type="entry name" value="TWO-COMPONENT SENSOR PPRA"/>
    <property type="match status" value="1"/>
</dbReference>
<dbReference type="KEGG" id="ppd:Ppro_1428"/>
<dbReference type="GO" id="GO:0000155">
    <property type="term" value="F:phosphorelay sensor kinase activity"/>
    <property type="evidence" value="ECO:0007669"/>
    <property type="project" value="InterPro"/>
</dbReference>
<protein>
    <recommendedName>
        <fullName evidence="2">histidine kinase</fullName>
        <ecNumber evidence="2">2.7.13.3</ecNumber>
    </recommendedName>
</protein>
<gene>
    <name evidence="8" type="ordered locus">Ppro_1428</name>
</gene>
<dbReference type="HOGENOM" id="CLU_000445_114_51_7"/>
<dbReference type="CDD" id="cd00082">
    <property type="entry name" value="HisKA"/>
    <property type="match status" value="1"/>
</dbReference>
<dbReference type="Proteomes" id="UP000006732">
    <property type="component" value="Chromosome"/>
</dbReference>
<dbReference type="NCBIfam" id="TIGR00229">
    <property type="entry name" value="sensory_box"/>
    <property type="match status" value="1"/>
</dbReference>
<dbReference type="Gene3D" id="3.40.50.2300">
    <property type="match status" value="1"/>
</dbReference>
<organism evidence="8 9">
    <name type="scientific">Pelobacter propionicus (strain DSM 2379 / NBRC 103807 / OttBd1)</name>
    <dbReference type="NCBI Taxonomy" id="338966"/>
    <lineage>
        <taxon>Bacteria</taxon>
        <taxon>Pseudomonadati</taxon>
        <taxon>Thermodesulfobacteriota</taxon>
        <taxon>Desulfuromonadia</taxon>
        <taxon>Desulfuromonadales</taxon>
        <taxon>Desulfuromonadaceae</taxon>
        <taxon>Pelobacter</taxon>
    </lineage>
</organism>
<dbReference type="STRING" id="338966.Ppro_1428"/>
<dbReference type="PROSITE" id="PS50110">
    <property type="entry name" value="RESPONSE_REGULATORY"/>
    <property type="match status" value="1"/>
</dbReference>
<accession>A1ANX4</accession>
<keyword evidence="8" id="KW-0418">Kinase</keyword>
<feature type="modified residue" description="4-aspartylphosphate" evidence="4">
    <location>
        <position position="619"/>
    </location>
</feature>
<feature type="domain" description="Response regulatory" evidence="6">
    <location>
        <begin position="565"/>
        <end position="685"/>
    </location>
</feature>
<evidence type="ECO:0000259" key="7">
    <source>
        <dbReference type="PROSITE" id="PS50112"/>
    </source>
</evidence>
<dbReference type="InterPro" id="IPR005467">
    <property type="entry name" value="His_kinase_dom"/>
</dbReference>
<dbReference type="Gene3D" id="3.30.565.10">
    <property type="entry name" value="Histidine kinase-like ATPase, C-terminal domain"/>
    <property type="match status" value="1"/>
</dbReference>
<dbReference type="Gene3D" id="1.10.287.130">
    <property type="match status" value="1"/>
</dbReference>
<evidence type="ECO:0000256" key="2">
    <source>
        <dbReference type="ARBA" id="ARBA00012438"/>
    </source>
</evidence>
<evidence type="ECO:0000313" key="9">
    <source>
        <dbReference type="Proteomes" id="UP000006732"/>
    </source>
</evidence>
<dbReference type="SUPFAM" id="SSF52172">
    <property type="entry name" value="CheY-like"/>
    <property type="match status" value="1"/>
</dbReference>
<keyword evidence="9" id="KW-1185">Reference proteome</keyword>
<dbReference type="eggNOG" id="COG4191">
    <property type="taxonomic scope" value="Bacteria"/>
</dbReference>
<dbReference type="InterPro" id="IPR011006">
    <property type="entry name" value="CheY-like_superfamily"/>
</dbReference>
<dbReference type="PROSITE" id="PS50112">
    <property type="entry name" value="PAS"/>
    <property type="match status" value="1"/>
</dbReference>
<dbReference type="EMBL" id="CP000482">
    <property type="protein sequence ID" value="ABK99044.1"/>
    <property type="molecule type" value="Genomic_DNA"/>
</dbReference>
<sequence>MNEESITPPGELETLRGRVTDLARDNAHLKLINRMLLSLTSASGLENVVEQILRTLMETIGAFNLLVYYLVDGRWHCRDLFGSAREMESPDTPLVAACVRERIFQREQQDAREFLPGDSRPENWAFPLLVQQRLVGVVVMEGMIIAHDSIRIQLQPFFVYAALMLGNEISNYSVLEQTHQQLLQTHQALERETTARQEAEKLYRMLFEQSPDGIMLIDPESLRTLRCNHAAHRMLGYSLDEFAALAIPDVAAQDDRNEVARRVRIALERGDHTFEARLCAKGGEFRDVLVTMRMMTTAGRPLLHTICRDITDTKKMEQDLFKNQKMESIGLLAGGIAHDFNNLLAAIMGNISLASMLLQPGSRSVSLLAESEKACLRARDLTLQLLTFSKGGAPVRRLASVEQIVRESASFVVRGSGTFCNFHVANGLWQAEIDEGQISQVIHNLVINAVQAMPHGGVITITCSNVAAVTEGEADLVRIDIEDQGEGITPEVLPRIFDPYFTTKRQGSGLGLASSYSIIRNHGGYIEVNSPPGKGAIFSIFLPATVATVLPPSVEPHQILTRPCKILVMDDEEMLRDVITSMLNMLGHRVETACDGKETLTRYQRARDSRDPFDAVILDLTVPGGMGGRETMARLREIDPEVKGIVSSGYASDMALPDFRSHGFCTILSKPYSMQDLIRVLEELFTQDAPT</sequence>
<dbReference type="PANTHER" id="PTHR43065">
    <property type="entry name" value="SENSOR HISTIDINE KINASE"/>
    <property type="match status" value="1"/>
</dbReference>
<feature type="domain" description="PAS" evidence="7">
    <location>
        <begin position="199"/>
        <end position="270"/>
    </location>
</feature>
<evidence type="ECO:0000256" key="4">
    <source>
        <dbReference type="PROSITE-ProRule" id="PRU00169"/>
    </source>
</evidence>
<keyword evidence="8" id="KW-0808">Transferase</keyword>
<dbReference type="InterPro" id="IPR001789">
    <property type="entry name" value="Sig_transdc_resp-reg_receiver"/>
</dbReference>
<dbReference type="Pfam" id="PF02518">
    <property type="entry name" value="HATPase_c"/>
    <property type="match status" value="1"/>
</dbReference>
<dbReference type="SMART" id="SM00388">
    <property type="entry name" value="HisKA"/>
    <property type="match status" value="1"/>
</dbReference>
<dbReference type="InterPro" id="IPR036890">
    <property type="entry name" value="HATPase_C_sf"/>
</dbReference>
<evidence type="ECO:0000259" key="6">
    <source>
        <dbReference type="PROSITE" id="PS50110"/>
    </source>
</evidence>
<dbReference type="RefSeq" id="WP_011735337.1">
    <property type="nucleotide sequence ID" value="NC_008609.1"/>
</dbReference>
<dbReference type="CDD" id="cd17546">
    <property type="entry name" value="REC_hyHK_CKI1_RcsC-like"/>
    <property type="match status" value="1"/>
</dbReference>
<reference evidence="8 9" key="1">
    <citation type="submission" date="2006-10" db="EMBL/GenBank/DDBJ databases">
        <title>Complete sequence of chromosome of Pelobacter propionicus DSM 2379.</title>
        <authorList>
            <consortium name="US DOE Joint Genome Institute"/>
            <person name="Copeland A."/>
            <person name="Lucas S."/>
            <person name="Lapidus A."/>
            <person name="Barry K."/>
            <person name="Detter J.C."/>
            <person name="Glavina del Rio T."/>
            <person name="Hammon N."/>
            <person name="Israni S."/>
            <person name="Dalin E."/>
            <person name="Tice H."/>
            <person name="Pitluck S."/>
            <person name="Saunders E."/>
            <person name="Brettin T."/>
            <person name="Bruce D."/>
            <person name="Han C."/>
            <person name="Tapia R."/>
            <person name="Schmutz J."/>
            <person name="Larimer F."/>
            <person name="Land M."/>
            <person name="Hauser L."/>
            <person name="Kyrpides N."/>
            <person name="Kim E."/>
            <person name="Lovley D."/>
            <person name="Richardson P."/>
        </authorList>
    </citation>
    <scope>NUCLEOTIDE SEQUENCE [LARGE SCALE GENOMIC DNA]</scope>
    <source>
        <strain evidence="9">DSM 2379 / NBRC 103807 / OttBd1</strain>
    </source>
</reference>
<dbReference type="eggNOG" id="COG0784">
    <property type="taxonomic scope" value="Bacteria"/>
</dbReference>
<dbReference type="OrthoDB" id="9761263at2"/>
<dbReference type="CDD" id="cd00130">
    <property type="entry name" value="PAS"/>
    <property type="match status" value="1"/>
</dbReference>
<dbReference type="AlphaFoldDB" id="A1ANX4"/>
<dbReference type="PROSITE" id="PS50109">
    <property type="entry name" value="HIS_KIN"/>
    <property type="match status" value="1"/>
</dbReference>
<evidence type="ECO:0000256" key="3">
    <source>
        <dbReference type="ARBA" id="ARBA00022553"/>
    </source>
</evidence>
<dbReference type="SUPFAM" id="SSF55874">
    <property type="entry name" value="ATPase domain of HSP90 chaperone/DNA topoisomerase II/histidine kinase"/>
    <property type="match status" value="1"/>
</dbReference>
<dbReference type="PRINTS" id="PR00344">
    <property type="entry name" value="BCTRLSENSOR"/>
</dbReference>
<dbReference type="InterPro" id="IPR003661">
    <property type="entry name" value="HisK_dim/P_dom"/>
</dbReference>
<dbReference type="eggNOG" id="COG2203">
    <property type="taxonomic scope" value="Bacteria"/>
</dbReference>
<dbReference type="SMART" id="SM00387">
    <property type="entry name" value="HATPase_c"/>
    <property type="match status" value="1"/>
</dbReference>
<evidence type="ECO:0000256" key="1">
    <source>
        <dbReference type="ARBA" id="ARBA00000085"/>
    </source>
</evidence>
<dbReference type="Gene3D" id="3.30.450.20">
    <property type="entry name" value="PAS domain"/>
    <property type="match status" value="1"/>
</dbReference>
<dbReference type="InterPro" id="IPR036097">
    <property type="entry name" value="HisK_dim/P_sf"/>
</dbReference>
<dbReference type="EC" id="2.7.13.3" evidence="2"/>
<dbReference type="InterPro" id="IPR000014">
    <property type="entry name" value="PAS"/>
</dbReference>
<dbReference type="SUPFAM" id="SSF55785">
    <property type="entry name" value="PYP-like sensor domain (PAS domain)"/>
    <property type="match status" value="1"/>
</dbReference>